<dbReference type="AlphaFoldDB" id="H3ZFX7"/>
<sequence length="165" mass="18969">MNLNRQCYFLISFLTLMVLAACAKRPELEDLERGFYQQQAIFEALSETACTLKKALNLKWMLYKIDSTQQVDETLLSQFNRMDQLLSQIGSDHIVIQQMGEAECSLYIEQWSTAFGGNGANLGYSYQPATLAEYRPELYNGPNAEPYIHFTKPLLSGWYIEFSKH</sequence>
<dbReference type="PROSITE" id="PS51257">
    <property type="entry name" value="PROKAR_LIPOPROTEIN"/>
    <property type="match status" value="1"/>
</dbReference>
<dbReference type="eggNOG" id="ENOG50345VX">
    <property type="taxonomic scope" value="Bacteria"/>
</dbReference>
<comment type="caution">
    <text evidence="2">The sequence shown here is derived from an EMBL/GenBank/DDBJ whole genome shotgun (WGS) entry which is preliminary data.</text>
</comment>
<name>H3ZFX7_9ALTE</name>
<evidence type="ECO:0000256" key="1">
    <source>
        <dbReference type="SAM" id="SignalP"/>
    </source>
</evidence>
<proteinExistence type="predicted"/>
<protein>
    <recommendedName>
        <fullName evidence="4">Lipoprotein</fullName>
    </recommendedName>
</protein>
<keyword evidence="1" id="KW-0732">Signal</keyword>
<feature type="chain" id="PRO_5003591345" description="Lipoprotein" evidence="1">
    <location>
        <begin position="24"/>
        <end position="165"/>
    </location>
</feature>
<evidence type="ECO:0008006" key="4">
    <source>
        <dbReference type="Google" id="ProtNLM"/>
    </source>
</evidence>
<dbReference type="PATRIC" id="fig|1129374.4.peg.2256"/>
<evidence type="ECO:0000313" key="3">
    <source>
        <dbReference type="Proteomes" id="UP000012046"/>
    </source>
</evidence>
<dbReference type="Proteomes" id="UP000012046">
    <property type="component" value="Unassembled WGS sequence"/>
</dbReference>
<gene>
    <name evidence="2" type="ORF">AJE_11369</name>
</gene>
<dbReference type="RefSeq" id="WP_008950975.1">
    <property type="nucleotide sequence ID" value="NZ_AHTH01000038.1"/>
</dbReference>
<organism evidence="2 3">
    <name type="scientific">Alishewanella jeotgali KCTC 22429</name>
    <dbReference type="NCBI Taxonomy" id="1129374"/>
    <lineage>
        <taxon>Bacteria</taxon>
        <taxon>Pseudomonadati</taxon>
        <taxon>Pseudomonadota</taxon>
        <taxon>Gammaproteobacteria</taxon>
        <taxon>Alteromonadales</taxon>
        <taxon>Alteromonadaceae</taxon>
        <taxon>Alishewanella</taxon>
    </lineage>
</organism>
<accession>H3ZFX7</accession>
<feature type="signal peptide" evidence="1">
    <location>
        <begin position="1"/>
        <end position="23"/>
    </location>
</feature>
<reference evidence="2 3" key="1">
    <citation type="journal article" date="2012" name="J. Bacteriol.">
        <title>Genome Sequence of Extracellular-Protease-Producing Alishewanella jeotgali Isolated from Traditional Korean Fermented Seafood.</title>
        <authorList>
            <person name="Jung J."/>
            <person name="Chun J."/>
            <person name="Park W."/>
        </authorList>
    </citation>
    <scope>NUCLEOTIDE SEQUENCE [LARGE SCALE GENOMIC DNA]</scope>
    <source>
        <strain evidence="2 3">KCTC 22429</strain>
    </source>
</reference>
<dbReference type="EMBL" id="AHTH01000038">
    <property type="protein sequence ID" value="EHR40485.1"/>
    <property type="molecule type" value="Genomic_DNA"/>
</dbReference>
<evidence type="ECO:0000313" key="2">
    <source>
        <dbReference type="EMBL" id="EHR40485.1"/>
    </source>
</evidence>
<keyword evidence="3" id="KW-1185">Reference proteome</keyword>
<dbReference type="STRING" id="1129374.AJE_11369"/>